<reference evidence="6" key="2">
    <citation type="submission" date="2021-01" db="UniProtKB">
        <authorList>
            <consortium name="EnsemblMetazoa"/>
        </authorList>
    </citation>
    <scope>IDENTIFICATION</scope>
</reference>
<organism evidence="6 7">
    <name type="scientific">Strongylocentrotus purpuratus</name>
    <name type="common">Purple sea urchin</name>
    <dbReference type="NCBI Taxonomy" id="7668"/>
    <lineage>
        <taxon>Eukaryota</taxon>
        <taxon>Metazoa</taxon>
        <taxon>Echinodermata</taxon>
        <taxon>Eleutherozoa</taxon>
        <taxon>Echinozoa</taxon>
        <taxon>Echinoidea</taxon>
        <taxon>Euechinoidea</taxon>
        <taxon>Echinacea</taxon>
        <taxon>Camarodonta</taxon>
        <taxon>Echinidea</taxon>
        <taxon>Strongylocentrotidae</taxon>
        <taxon>Strongylocentrotus</taxon>
    </lineage>
</organism>
<dbReference type="SUPFAM" id="SSF55811">
    <property type="entry name" value="Nudix"/>
    <property type="match status" value="1"/>
</dbReference>
<proteinExistence type="predicted"/>
<dbReference type="OMA" id="LCTDDGQ"/>
<protein>
    <recommendedName>
        <fullName evidence="5">Nudix hydrolase domain-containing protein</fullName>
    </recommendedName>
</protein>
<keyword evidence="3" id="KW-0378">Hydrolase</keyword>
<dbReference type="RefSeq" id="XP_030855434.1">
    <property type="nucleotide sequence ID" value="XM_030999574.1"/>
</dbReference>
<dbReference type="InterPro" id="IPR015797">
    <property type="entry name" value="NUDIX_hydrolase-like_dom_sf"/>
</dbReference>
<dbReference type="InParanoid" id="A0A7M7PW80"/>
<dbReference type="FunCoup" id="A0A7M7PW80">
    <property type="interactions" value="38"/>
</dbReference>
<dbReference type="CDD" id="cd02883">
    <property type="entry name" value="NUDIX_Hydrolase"/>
    <property type="match status" value="1"/>
</dbReference>
<dbReference type="FunFam" id="3.90.79.10:FF:000087">
    <property type="entry name" value="Nudix (nucleoside diphosphate linked moiety X)-type motif 22"/>
    <property type="match status" value="1"/>
</dbReference>
<sequence>MDSEVTLLFTAKSPPGIPKQLVHVVLNQNYNRTILPEHEEHVEDIWQQRLAKNQHLYNGSKFRYHSIQENPADGGATFHLGLTDYREFQTTNWAPNAEELRQLGSKDMGQSQAYMSDPLGVGSFVLTADGFVVFIRRSSTVGEAVGLWDIPGGHPEPKEVKGGSSKLNDMTITNLDPAEVVDEIFQSTLNEIRDEINIPLERLSEPVLMGVALNHTSSGRPSSEYFVRCDLPAKEVKRLYQLGGAEANESSSLKLVSIKDIPSLPSSPMWAEMCPSGKGCVLLYNSLMPDR</sequence>
<dbReference type="InterPro" id="IPR000086">
    <property type="entry name" value="NUDIX_hydrolase_dom"/>
</dbReference>
<evidence type="ECO:0000313" key="7">
    <source>
        <dbReference type="Proteomes" id="UP000007110"/>
    </source>
</evidence>
<dbReference type="CTD" id="84304"/>
<dbReference type="PANTHER" id="PTHR31835:SF1">
    <property type="entry name" value="URIDINE DIPHOSPHATE GLUCOSE PYROPHOSPHATASE NUDT22"/>
    <property type="match status" value="1"/>
</dbReference>
<dbReference type="PROSITE" id="PS51462">
    <property type="entry name" value="NUDIX"/>
    <property type="match status" value="1"/>
</dbReference>
<evidence type="ECO:0000256" key="3">
    <source>
        <dbReference type="ARBA" id="ARBA00022801"/>
    </source>
</evidence>
<dbReference type="InterPro" id="IPR055295">
    <property type="entry name" value="NUDT22/NUDT9-like"/>
</dbReference>
<evidence type="ECO:0000256" key="1">
    <source>
        <dbReference type="ARBA" id="ARBA00001946"/>
    </source>
</evidence>
<keyword evidence="2" id="KW-0479">Metal-binding</keyword>
<dbReference type="AlphaFoldDB" id="A0A7M7PW80"/>
<dbReference type="Gene3D" id="3.90.79.10">
    <property type="entry name" value="Nucleoside Triphosphate Pyrophosphohydrolase"/>
    <property type="match status" value="1"/>
</dbReference>
<dbReference type="EnsemblMetazoa" id="XM_030999574">
    <property type="protein sequence ID" value="XP_030855434"/>
    <property type="gene ID" value="LOC587577"/>
</dbReference>
<dbReference type="GeneID" id="587577"/>
<dbReference type="GO" id="GO:0052751">
    <property type="term" value="F:GDP-mannose hydrolase activity"/>
    <property type="evidence" value="ECO:0000318"/>
    <property type="project" value="GO_Central"/>
</dbReference>
<name>A0A7M7PW80_STRPU</name>
<dbReference type="Proteomes" id="UP000007110">
    <property type="component" value="Unassembled WGS sequence"/>
</dbReference>
<evidence type="ECO:0000313" key="6">
    <source>
        <dbReference type="EnsemblMetazoa" id="XP_030855435"/>
    </source>
</evidence>
<accession>A0A7M7PW80</accession>
<keyword evidence="4" id="KW-0460">Magnesium</keyword>
<evidence type="ECO:0000256" key="2">
    <source>
        <dbReference type="ARBA" id="ARBA00022723"/>
    </source>
</evidence>
<reference evidence="7" key="1">
    <citation type="submission" date="2015-02" db="EMBL/GenBank/DDBJ databases">
        <title>Genome sequencing for Strongylocentrotus purpuratus.</title>
        <authorList>
            <person name="Murali S."/>
            <person name="Liu Y."/>
            <person name="Vee V."/>
            <person name="English A."/>
            <person name="Wang M."/>
            <person name="Skinner E."/>
            <person name="Han Y."/>
            <person name="Muzny D.M."/>
            <person name="Worley K.C."/>
            <person name="Gibbs R.A."/>
        </authorList>
    </citation>
    <scope>NUCLEOTIDE SEQUENCE</scope>
</reference>
<dbReference type="RefSeq" id="XP_030855435.1">
    <property type="nucleotide sequence ID" value="XM_030999575.1"/>
</dbReference>
<dbReference type="KEGG" id="spu:587577"/>
<evidence type="ECO:0000256" key="4">
    <source>
        <dbReference type="ARBA" id="ARBA00022842"/>
    </source>
</evidence>
<dbReference type="PANTHER" id="PTHR31835">
    <property type="entry name" value="URIDINE DIPHOSPHATE GLUCOSE PYROPHOSPHATASE"/>
    <property type="match status" value="1"/>
</dbReference>
<feature type="domain" description="Nudix hydrolase" evidence="5">
    <location>
        <begin position="116"/>
        <end position="287"/>
    </location>
</feature>
<dbReference type="GO" id="GO:0046872">
    <property type="term" value="F:metal ion binding"/>
    <property type="evidence" value="ECO:0007669"/>
    <property type="project" value="UniProtKB-KW"/>
</dbReference>
<dbReference type="EnsemblMetazoa" id="XM_030999575">
    <property type="protein sequence ID" value="XP_030855435"/>
    <property type="gene ID" value="LOC587577"/>
</dbReference>
<comment type="cofactor">
    <cofactor evidence="1">
        <name>Mg(2+)</name>
        <dbReference type="ChEBI" id="CHEBI:18420"/>
    </cofactor>
</comment>
<dbReference type="OrthoDB" id="242473at2759"/>
<keyword evidence="7" id="KW-1185">Reference proteome</keyword>
<evidence type="ECO:0000259" key="5">
    <source>
        <dbReference type="PROSITE" id="PS51462"/>
    </source>
</evidence>